<evidence type="ECO:0000313" key="3">
    <source>
        <dbReference type="Proteomes" id="UP001432322"/>
    </source>
</evidence>
<feature type="non-terminal residue" evidence="2">
    <location>
        <position position="135"/>
    </location>
</feature>
<dbReference type="PANTHER" id="PTHR23122">
    <property type="entry name" value="MEMBRANE-ASSOCIATED GUANYLATE KINASE MAGUK"/>
    <property type="match status" value="1"/>
</dbReference>
<accession>A0AAV5WRK2</accession>
<name>A0AAV5WRK2_9BILA</name>
<evidence type="ECO:0000313" key="2">
    <source>
        <dbReference type="EMBL" id="GMT34921.1"/>
    </source>
</evidence>
<dbReference type="InterPro" id="IPR008144">
    <property type="entry name" value="Guanylate_kin-like_dom"/>
</dbReference>
<dbReference type="Gene3D" id="3.40.50.300">
    <property type="entry name" value="P-loop containing nucleotide triphosphate hydrolases"/>
    <property type="match status" value="1"/>
</dbReference>
<dbReference type="EMBL" id="BTSY01000006">
    <property type="protein sequence ID" value="GMT34921.1"/>
    <property type="molecule type" value="Genomic_DNA"/>
</dbReference>
<feature type="non-terminal residue" evidence="2">
    <location>
        <position position="1"/>
    </location>
</feature>
<organism evidence="2 3">
    <name type="scientific">Pristionchus fissidentatus</name>
    <dbReference type="NCBI Taxonomy" id="1538716"/>
    <lineage>
        <taxon>Eukaryota</taxon>
        <taxon>Metazoa</taxon>
        <taxon>Ecdysozoa</taxon>
        <taxon>Nematoda</taxon>
        <taxon>Chromadorea</taxon>
        <taxon>Rhabditida</taxon>
        <taxon>Rhabditina</taxon>
        <taxon>Diplogasteromorpha</taxon>
        <taxon>Diplogasteroidea</taxon>
        <taxon>Neodiplogasteridae</taxon>
        <taxon>Pristionchus</taxon>
    </lineage>
</organism>
<proteinExistence type="predicted"/>
<dbReference type="AlphaFoldDB" id="A0AAV5WRK2"/>
<dbReference type="InterPro" id="IPR008145">
    <property type="entry name" value="GK/Ca_channel_bsu"/>
</dbReference>
<dbReference type="InterPro" id="IPR050716">
    <property type="entry name" value="MAGUK"/>
</dbReference>
<protein>
    <recommendedName>
        <fullName evidence="1">Guanylate kinase-like domain-containing protein</fullName>
    </recommendedName>
</protein>
<reference evidence="2" key="1">
    <citation type="submission" date="2023-10" db="EMBL/GenBank/DDBJ databases">
        <title>Genome assembly of Pristionchus species.</title>
        <authorList>
            <person name="Yoshida K."/>
            <person name="Sommer R.J."/>
        </authorList>
    </citation>
    <scope>NUCLEOTIDE SEQUENCE</scope>
    <source>
        <strain evidence="2">RS5133</strain>
    </source>
</reference>
<evidence type="ECO:0000259" key="1">
    <source>
        <dbReference type="PROSITE" id="PS50052"/>
    </source>
</evidence>
<gene>
    <name evidence="2" type="ORF">PFISCL1PPCAC_26218</name>
</gene>
<dbReference type="InterPro" id="IPR027417">
    <property type="entry name" value="P-loop_NTPase"/>
</dbReference>
<keyword evidence="3" id="KW-1185">Reference proteome</keyword>
<dbReference type="PROSITE" id="PS50052">
    <property type="entry name" value="GUANYLATE_KINASE_2"/>
    <property type="match status" value="1"/>
</dbReference>
<feature type="domain" description="Guanylate kinase-like" evidence="1">
    <location>
        <begin position="10"/>
        <end position="135"/>
    </location>
</feature>
<dbReference type="Proteomes" id="UP001432322">
    <property type="component" value="Unassembled WGS sequence"/>
</dbReference>
<sequence length="135" mass="15311">EKVQEVPPLKDPVCVRGAFYERIYREMIARHPPHFNIMVAYTTRAPFRSEVAGKHLHFVSEAQIRDDERTGECIELITFNRCLYGLTIGGVKDAIGQGRHCILPVIYDTAIRRLKSANIHSLVILVKPSSTAHIM</sequence>
<dbReference type="SUPFAM" id="SSF52540">
    <property type="entry name" value="P-loop containing nucleoside triphosphate hydrolases"/>
    <property type="match status" value="1"/>
</dbReference>
<dbReference type="Pfam" id="PF00625">
    <property type="entry name" value="Guanylate_kin"/>
    <property type="match status" value="1"/>
</dbReference>
<comment type="caution">
    <text evidence="2">The sequence shown here is derived from an EMBL/GenBank/DDBJ whole genome shotgun (WGS) entry which is preliminary data.</text>
</comment>